<dbReference type="GO" id="GO:0016627">
    <property type="term" value="F:oxidoreductase activity, acting on the CH-CH group of donors"/>
    <property type="evidence" value="ECO:0007669"/>
    <property type="project" value="TreeGrafter"/>
</dbReference>
<evidence type="ECO:0000313" key="3">
    <source>
        <dbReference type="EMBL" id="SFQ71721.1"/>
    </source>
</evidence>
<dbReference type="Pfam" id="PF01243">
    <property type="entry name" value="PNPOx_N"/>
    <property type="match status" value="1"/>
</dbReference>
<evidence type="ECO:0000256" key="1">
    <source>
        <dbReference type="ARBA" id="ARBA00023002"/>
    </source>
</evidence>
<keyword evidence="4" id="KW-1185">Reference proteome</keyword>
<evidence type="ECO:0000313" key="4">
    <source>
        <dbReference type="Proteomes" id="UP000198727"/>
    </source>
</evidence>
<dbReference type="Proteomes" id="UP000198727">
    <property type="component" value="Unassembled WGS sequence"/>
</dbReference>
<gene>
    <name evidence="3" type="ORF">SAMN05421810_11476</name>
</gene>
<evidence type="ECO:0000259" key="2">
    <source>
        <dbReference type="Pfam" id="PF01243"/>
    </source>
</evidence>
<dbReference type="InterPro" id="IPR011576">
    <property type="entry name" value="Pyridox_Oxase_N"/>
</dbReference>
<feature type="domain" description="Pyridoxamine 5'-phosphate oxidase N-terminal" evidence="2">
    <location>
        <begin position="9"/>
        <end position="110"/>
    </location>
</feature>
<dbReference type="OrthoDB" id="3693562at2"/>
<dbReference type="NCBIfam" id="TIGR04023">
    <property type="entry name" value="PPOX_MSMEG_5819"/>
    <property type="match status" value="1"/>
</dbReference>
<dbReference type="AlphaFoldDB" id="A0A1I6ASN3"/>
<dbReference type="InterPro" id="IPR024031">
    <property type="entry name" value="MSMEG_5819/OxyR"/>
</dbReference>
<dbReference type="STRING" id="587909.SAMN05421810_11476"/>
<dbReference type="Gene3D" id="2.30.110.10">
    <property type="entry name" value="Electron Transport, Fmn-binding Protein, Chain A"/>
    <property type="match status" value="1"/>
</dbReference>
<dbReference type="PANTHER" id="PTHR35176:SF6">
    <property type="entry name" value="HEME OXYGENASE HI_0854-RELATED"/>
    <property type="match status" value="1"/>
</dbReference>
<name>A0A1I6ASN3_9PSEU</name>
<sequence>MTTLTDAEIAYLAGQPLGRLATVGPHARPHVVPVGFDYDPERGTLVIGSVADMAASKKFRDAARRPDVAFLVDDLASTNPWRPRGIEIRGRAETHAEGGAEIGRRLGASFPFDAGWIEIHPRRVVSWGIDGDSYELSARDVA</sequence>
<dbReference type="InterPro" id="IPR052019">
    <property type="entry name" value="F420H2_bilvrd_red/Heme_oxyg"/>
</dbReference>
<organism evidence="3 4">
    <name type="scientific">Amycolatopsis arida</name>
    <dbReference type="NCBI Taxonomy" id="587909"/>
    <lineage>
        <taxon>Bacteria</taxon>
        <taxon>Bacillati</taxon>
        <taxon>Actinomycetota</taxon>
        <taxon>Actinomycetes</taxon>
        <taxon>Pseudonocardiales</taxon>
        <taxon>Pseudonocardiaceae</taxon>
        <taxon>Amycolatopsis</taxon>
    </lineage>
</organism>
<protein>
    <submittedName>
        <fullName evidence="3">Pyridoxamine 5'-phosphate oxidase family protein</fullName>
    </submittedName>
</protein>
<dbReference type="InterPro" id="IPR012349">
    <property type="entry name" value="Split_barrel_FMN-bd"/>
</dbReference>
<reference evidence="4" key="1">
    <citation type="submission" date="2016-10" db="EMBL/GenBank/DDBJ databases">
        <authorList>
            <person name="Varghese N."/>
            <person name="Submissions S."/>
        </authorList>
    </citation>
    <scope>NUCLEOTIDE SEQUENCE [LARGE SCALE GENOMIC DNA]</scope>
    <source>
        <strain evidence="4">CGMCC 4.5579</strain>
    </source>
</reference>
<dbReference type="PANTHER" id="PTHR35176">
    <property type="entry name" value="HEME OXYGENASE HI_0854-RELATED"/>
    <property type="match status" value="1"/>
</dbReference>
<dbReference type="SUPFAM" id="SSF50475">
    <property type="entry name" value="FMN-binding split barrel"/>
    <property type="match status" value="1"/>
</dbReference>
<accession>A0A1I6ASN3</accession>
<keyword evidence="1" id="KW-0560">Oxidoreductase</keyword>
<dbReference type="RefSeq" id="WP_092536630.1">
    <property type="nucleotide sequence ID" value="NZ_FOWW01000014.1"/>
</dbReference>
<proteinExistence type="predicted"/>
<dbReference type="GO" id="GO:0070967">
    <property type="term" value="F:coenzyme F420 binding"/>
    <property type="evidence" value="ECO:0007669"/>
    <property type="project" value="TreeGrafter"/>
</dbReference>
<dbReference type="GO" id="GO:0005829">
    <property type="term" value="C:cytosol"/>
    <property type="evidence" value="ECO:0007669"/>
    <property type="project" value="TreeGrafter"/>
</dbReference>
<dbReference type="EMBL" id="FOWW01000014">
    <property type="protein sequence ID" value="SFQ71721.1"/>
    <property type="molecule type" value="Genomic_DNA"/>
</dbReference>